<evidence type="ECO:0000313" key="6">
    <source>
        <dbReference type="Proteomes" id="UP000034883"/>
    </source>
</evidence>
<evidence type="ECO:0000256" key="4">
    <source>
        <dbReference type="PIRSR" id="PIRSR604294-1"/>
    </source>
</evidence>
<evidence type="ECO:0000256" key="1">
    <source>
        <dbReference type="ARBA" id="ARBA00006787"/>
    </source>
</evidence>
<dbReference type="Pfam" id="PF03055">
    <property type="entry name" value="RPE65"/>
    <property type="match status" value="1"/>
</dbReference>
<reference evidence="5 6" key="1">
    <citation type="submission" date="2015-03" db="EMBL/GenBank/DDBJ databases">
        <title>Genome assembly of Sandaracinus amylolyticus DSM 53668.</title>
        <authorList>
            <person name="Sharma G."/>
            <person name="Subramanian S."/>
        </authorList>
    </citation>
    <scope>NUCLEOTIDE SEQUENCE [LARGE SCALE GENOMIC DNA]</scope>
    <source>
        <strain evidence="5 6">DSM 53668</strain>
    </source>
</reference>
<keyword evidence="6" id="KW-1185">Reference proteome</keyword>
<name>A0A0F6VZP7_9BACT</name>
<comment type="similarity">
    <text evidence="1">Belongs to the carotenoid oxygenase family.</text>
</comment>
<dbReference type="GO" id="GO:0016702">
    <property type="term" value="F:oxidoreductase activity, acting on single donors with incorporation of molecular oxygen, incorporation of two atoms of oxygen"/>
    <property type="evidence" value="ECO:0007669"/>
    <property type="project" value="InterPro"/>
</dbReference>
<dbReference type="InterPro" id="IPR004294">
    <property type="entry name" value="Carotenoid_Oase"/>
</dbReference>
<evidence type="ECO:0000256" key="2">
    <source>
        <dbReference type="ARBA" id="ARBA00022723"/>
    </source>
</evidence>
<dbReference type="STRING" id="927083.DB32_000891"/>
<evidence type="ECO:0008006" key="7">
    <source>
        <dbReference type="Google" id="ProtNLM"/>
    </source>
</evidence>
<dbReference type="Proteomes" id="UP000034883">
    <property type="component" value="Chromosome"/>
</dbReference>
<gene>
    <name evidence="5" type="ORF">DB32_000891</name>
</gene>
<evidence type="ECO:0000313" key="5">
    <source>
        <dbReference type="EMBL" id="AKF03742.1"/>
    </source>
</evidence>
<organism evidence="5 6">
    <name type="scientific">Sandaracinus amylolyticus</name>
    <dbReference type="NCBI Taxonomy" id="927083"/>
    <lineage>
        <taxon>Bacteria</taxon>
        <taxon>Pseudomonadati</taxon>
        <taxon>Myxococcota</taxon>
        <taxon>Polyangia</taxon>
        <taxon>Polyangiales</taxon>
        <taxon>Sandaracinaceae</taxon>
        <taxon>Sandaracinus</taxon>
    </lineage>
</organism>
<accession>A0A0F6VZP7</accession>
<keyword evidence="3 4" id="KW-0408">Iron</keyword>
<protein>
    <recommendedName>
        <fullName evidence="7">Dioxygenase</fullName>
    </recommendedName>
</protein>
<dbReference type="KEGG" id="samy:DB32_000891"/>
<proteinExistence type="inferred from homology"/>
<dbReference type="AlphaFoldDB" id="A0A0F6VZP7"/>
<sequence>MTHVYHGETNDRVARYVASAPLPAELSGRLLFTVFPYEAVFDEHTARFAHPHMLTAPGRVLAIDLDADGAGEHRLTLRALDVLSQHLRAIAPQATVRTDFAEVSWLGLANLANTTPVPTFEIGSGGRRLVVSYDAGRPTEIDPRALCHVSPIGSARDYETAVGSSFSPMIMTSGHPVYDPAFDSGRPALLFTNVVPRVLDFVTPFSQRIVRGDLYVTAWDGSSRGPARPIRVHVDGDPVTMEQASAHQICLTRDHLLVFNANLVLNTSALAEPILGLLTEEVRRKLPSFARPALDAMWRPLERFLRAPVPGTACDLYIIPKEALRRALEDGSRRVDGLRVRLPGELSHAIADWDDSSGHLTFYAQHNIGADPADQIHEDDELATGDRVDDRYRGLFTHATDLNQVRKHVVHVTSSTATLVSTKSFPDPASASQFKYGVNLLPPCQPLPYELAGGTSAASSLAAQVRTQTHTYWIAGGYLPEIMAVRTFDDFRAARTPSERLLPEAQFLTKLVDPANTTQLFRLDADLSLESAYAFPPGWLMSAPIYVPRAGGTTTKDGWLVGCVWGPTHPHVELWIFDGQQSLAAGPIAKLTPAPDEIGVRPGFPLHGSWIDREGVEGWERPDLRAAIVDLPRYVKVVETAVMAGGFARRAIAQLFTG</sequence>
<dbReference type="EMBL" id="CP011125">
    <property type="protein sequence ID" value="AKF03742.1"/>
    <property type="molecule type" value="Genomic_DNA"/>
</dbReference>
<feature type="binding site" evidence="4">
    <location>
        <position position="607"/>
    </location>
    <ligand>
        <name>Fe cation</name>
        <dbReference type="ChEBI" id="CHEBI:24875"/>
        <note>catalytic</note>
    </ligand>
</feature>
<evidence type="ECO:0000256" key="3">
    <source>
        <dbReference type="ARBA" id="ARBA00023004"/>
    </source>
</evidence>
<keyword evidence="2 4" id="KW-0479">Metal-binding</keyword>
<comment type="cofactor">
    <cofactor evidence="4">
        <name>Fe(2+)</name>
        <dbReference type="ChEBI" id="CHEBI:29033"/>
    </cofactor>
    <text evidence="4">Binds 1 Fe(2+) ion per subunit.</text>
</comment>
<dbReference type="GO" id="GO:0046872">
    <property type="term" value="F:metal ion binding"/>
    <property type="evidence" value="ECO:0007669"/>
    <property type="project" value="UniProtKB-KW"/>
</dbReference>